<proteinExistence type="predicted"/>
<dbReference type="InterPro" id="IPR009057">
    <property type="entry name" value="Homeodomain-like_sf"/>
</dbReference>
<evidence type="ECO:0000256" key="3">
    <source>
        <dbReference type="ARBA" id="ARBA00023163"/>
    </source>
</evidence>
<dbReference type="Gene3D" id="1.10.10.60">
    <property type="entry name" value="Homeodomain-like"/>
    <property type="match status" value="1"/>
</dbReference>
<sequence>MEKSYDNIQDTLAFFGVDCNRPYYISTGHHLHHFPNQPFRIDYYSLCICSEGSIHVHIDKKSHQISKDGIMVAAPSTIINFIEASEDFRMKLLFFDKSFLLKNFTDPFILDRMPLFNQQSYQIIQGDNTSGEKWRALLTYLEKKTTETGPLKDEIIRTIIYYLLLQTSEIYLQQDQRAESEVNALKDIYFDFSKLVQSEAKNHKDVNFYAEKLCISNKYLIRIVKEACGKTPHEIIDDALLKEAYMLLSQPSLNISAVAYHLQFSSVATFSRFFKKHSGLSPAQYKKSGFPDR</sequence>
<dbReference type="EMBL" id="UGYW01000002">
    <property type="protein sequence ID" value="SUJ25841.1"/>
    <property type="molecule type" value="Genomic_DNA"/>
</dbReference>
<dbReference type="GO" id="GO:0003700">
    <property type="term" value="F:DNA-binding transcription factor activity"/>
    <property type="evidence" value="ECO:0007669"/>
    <property type="project" value="InterPro"/>
</dbReference>
<dbReference type="GO" id="GO:0043565">
    <property type="term" value="F:sequence-specific DNA binding"/>
    <property type="evidence" value="ECO:0007669"/>
    <property type="project" value="InterPro"/>
</dbReference>
<evidence type="ECO:0000313" key="6">
    <source>
        <dbReference type="Proteomes" id="UP000254893"/>
    </source>
</evidence>
<dbReference type="AlphaFoldDB" id="A0A380CSA4"/>
<dbReference type="InterPro" id="IPR037923">
    <property type="entry name" value="HTH-like"/>
</dbReference>
<keyword evidence="3" id="KW-0804">Transcription</keyword>
<dbReference type="PANTHER" id="PTHR43280">
    <property type="entry name" value="ARAC-FAMILY TRANSCRIPTIONAL REGULATOR"/>
    <property type="match status" value="1"/>
</dbReference>
<dbReference type="PANTHER" id="PTHR43280:SF32">
    <property type="entry name" value="TRANSCRIPTIONAL REGULATORY PROTEIN"/>
    <property type="match status" value="1"/>
</dbReference>
<keyword evidence="1" id="KW-0805">Transcription regulation</keyword>
<dbReference type="SMART" id="SM00342">
    <property type="entry name" value="HTH_ARAC"/>
    <property type="match status" value="1"/>
</dbReference>
<evidence type="ECO:0000259" key="4">
    <source>
        <dbReference type="PROSITE" id="PS01124"/>
    </source>
</evidence>
<name>A0A380CSA4_SPHSI</name>
<evidence type="ECO:0000256" key="2">
    <source>
        <dbReference type="ARBA" id="ARBA00023125"/>
    </source>
</evidence>
<dbReference type="Pfam" id="PF12833">
    <property type="entry name" value="HTH_18"/>
    <property type="match status" value="1"/>
</dbReference>
<gene>
    <name evidence="5" type="ORF">NCTC11388_03882</name>
</gene>
<dbReference type="Proteomes" id="UP000254893">
    <property type="component" value="Unassembled WGS sequence"/>
</dbReference>
<feature type="domain" description="HTH araC/xylS-type" evidence="4">
    <location>
        <begin position="190"/>
        <end position="288"/>
    </location>
</feature>
<reference evidence="5 6" key="1">
    <citation type="submission" date="2018-06" db="EMBL/GenBank/DDBJ databases">
        <authorList>
            <consortium name="Pathogen Informatics"/>
            <person name="Doyle S."/>
        </authorList>
    </citation>
    <scope>NUCLEOTIDE SEQUENCE [LARGE SCALE GENOMIC DNA]</scope>
    <source>
        <strain evidence="5 6">NCTC11388</strain>
    </source>
</reference>
<dbReference type="PROSITE" id="PS01124">
    <property type="entry name" value="HTH_ARAC_FAMILY_2"/>
    <property type="match status" value="1"/>
</dbReference>
<accession>A0A380CSA4</accession>
<evidence type="ECO:0000256" key="1">
    <source>
        <dbReference type="ARBA" id="ARBA00023015"/>
    </source>
</evidence>
<organism evidence="5 6">
    <name type="scientific">Sphingobacterium spiritivorum</name>
    <name type="common">Flavobacterium spiritivorum</name>
    <dbReference type="NCBI Taxonomy" id="258"/>
    <lineage>
        <taxon>Bacteria</taxon>
        <taxon>Pseudomonadati</taxon>
        <taxon>Bacteroidota</taxon>
        <taxon>Sphingobacteriia</taxon>
        <taxon>Sphingobacteriales</taxon>
        <taxon>Sphingobacteriaceae</taxon>
        <taxon>Sphingobacterium</taxon>
    </lineage>
</organism>
<dbReference type="InterPro" id="IPR018060">
    <property type="entry name" value="HTH_AraC"/>
</dbReference>
<dbReference type="RefSeq" id="WP_115171257.1">
    <property type="nucleotide sequence ID" value="NZ_UGYW01000002.1"/>
</dbReference>
<dbReference type="SUPFAM" id="SSF51215">
    <property type="entry name" value="Regulatory protein AraC"/>
    <property type="match status" value="1"/>
</dbReference>
<keyword evidence="2 5" id="KW-0238">DNA-binding</keyword>
<evidence type="ECO:0000313" key="5">
    <source>
        <dbReference type="EMBL" id="SUJ25841.1"/>
    </source>
</evidence>
<dbReference type="SUPFAM" id="SSF46689">
    <property type="entry name" value="Homeodomain-like"/>
    <property type="match status" value="1"/>
</dbReference>
<protein>
    <submittedName>
        <fullName evidence="5">DNA-binding transcriptional regulator AraC</fullName>
    </submittedName>
</protein>